<feature type="compositionally biased region" description="Polar residues" evidence="3">
    <location>
        <begin position="97"/>
        <end position="107"/>
    </location>
</feature>
<dbReference type="Proteomes" id="UP000631114">
    <property type="component" value="Unassembled WGS sequence"/>
</dbReference>
<dbReference type="PANTHER" id="PTHR46344:SF27">
    <property type="entry name" value="KELCH REPEAT SUPERFAMILY PROTEIN"/>
    <property type="match status" value="1"/>
</dbReference>
<comment type="caution">
    <text evidence="4">The sequence shown here is derived from an EMBL/GenBank/DDBJ whole genome shotgun (WGS) entry which is preliminary data.</text>
</comment>
<keyword evidence="2" id="KW-0677">Repeat</keyword>
<dbReference type="EMBL" id="JADFTS010000002">
    <property type="protein sequence ID" value="KAF9622281.1"/>
    <property type="molecule type" value="Genomic_DNA"/>
</dbReference>
<organism evidence="4 5">
    <name type="scientific">Coptis chinensis</name>
    <dbReference type="NCBI Taxonomy" id="261450"/>
    <lineage>
        <taxon>Eukaryota</taxon>
        <taxon>Viridiplantae</taxon>
        <taxon>Streptophyta</taxon>
        <taxon>Embryophyta</taxon>
        <taxon>Tracheophyta</taxon>
        <taxon>Spermatophyta</taxon>
        <taxon>Magnoliopsida</taxon>
        <taxon>Ranunculales</taxon>
        <taxon>Ranunculaceae</taxon>
        <taxon>Coptidoideae</taxon>
        <taxon>Coptis</taxon>
    </lineage>
</organism>
<feature type="region of interest" description="Disordered" evidence="3">
    <location>
        <begin position="88"/>
        <end position="128"/>
    </location>
</feature>
<sequence length="128" mass="14968">MTLLSRSWKHVVTDTELFDFRKEIGISEEWLYILTKVEEDKLMWHTFDPLSKKWKRLPPMSPVAKGEEPRKGKLGIESVKLKNNMNCKWKFPEKSSSENPGIRQSQGKGLESDDRVTERGKERRPPTP</sequence>
<reference evidence="4 5" key="1">
    <citation type="submission" date="2020-10" db="EMBL/GenBank/DDBJ databases">
        <title>The Coptis chinensis genome and diversification of protoberbering-type alkaloids.</title>
        <authorList>
            <person name="Wang B."/>
            <person name="Shu S."/>
            <person name="Song C."/>
            <person name="Liu Y."/>
        </authorList>
    </citation>
    <scope>NUCLEOTIDE SEQUENCE [LARGE SCALE GENOMIC DNA]</scope>
    <source>
        <strain evidence="4">HL-2020</strain>
        <tissue evidence="4">Leaf</tissue>
    </source>
</reference>
<accession>A0A835IR99</accession>
<evidence type="ECO:0000313" key="4">
    <source>
        <dbReference type="EMBL" id="KAF9622281.1"/>
    </source>
</evidence>
<evidence type="ECO:0000256" key="1">
    <source>
        <dbReference type="ARBA" id="ARBA00022441"/>
    </source>
</evidence>
<dbReference type="PANTHER" id="PTHR46344">
    <property type="entry name" value="OS02G0202900 PROTEIN"/>
    <property type="match status" value="1"/>
</dbReference>
<keyword evidence="1" id="KW-0880">Kelch repeat</keyword>
<keyword evidence="5" id="KW-1185">Reference proteome</keyword>
<feature type="region of interest" description="Disordered" evidence="3">
    <location>
        <begin position="60"/>
        <end position="79"/>
    </location>
</feature>
<evidence type="ECO:0000313" key="5">
    <source>
        <dbReference type="Proteomes" id="UP000631114"/>
    </source>
</evidence>
<protein>
    <submittedName>
        <fullName evidence="4">Uncharacterized protein</fullName>
    </submittedName>
</protein>
<evidence type="ECO:0000256" key="3">
    <source>
        <dbReference type="SAM" id="MobiDB-lite"/>
    </source>
</evidence>
<evidence type="ECO:0000256" key="2">
    <source>
        <dbReference type="ARBA" id="ARBA00022737"/>
    </source>
</evidence>
<dbReference type="AlphaFoldDB" id="A0A835IR99"/>
<feature type="compositionally biased region" description="Basic and acidic residues" evidence="3">
    <location>
        <begin position="110"/>
        <end position="128"/>
    </location>
</feature>
<proteinExistence type="predicted"/>
<name>A0A835IR99_9MAGN</name>
<gene>
    <name evidence="4" type="ORF">IFM89_031084</name>
</gene>